<dbReference type="InterPro" id="IPR014721">
    <property type="entry name" value="Ribsml_uS5_D2-typ_fold_subgr"/>
</dbReference>
<dbReference type="InterPro" id="IPR027065">
    <property type="entry name" value="Lon_Prtase"/>
</dbReference>
<dbReference type="GO" id="GO:0005524">
    <property type="term" value="F:ATP binding"/>
    <property type="evidence" value="ECO:0007669"/>
    <property type="project" value="UniProtKB-UniRule"/>
</dbReference>
<dbReference type="Pfam" id="PF05362">
    <property type="entry name" value="Lon_C"/>
    <property type="match status" value="1"/>
</dbReference>
<keyword evidence="4 10" id="KW-0547">Nucleotide-binding</keyword>
<feature type="active site" evidence="10 12">
    <location>
        <position position="685"/>
    </location>
</feature>
<dbReference type="PIRSF" id="PIRSF001174">
    <property type="entry name" value="Lon_proteas"/>
    <property type="match status" value="1"/>
</dbReference>
<evidence type="ECO:0000256" key="15">
    <source>
        <dbReference type="RuleBase" id="RU000591"/>
    </source>
</evidence>
<dbReference type="PROSITE" id="PS51787">
    <property type="entry name" value="LON_N"/>
    <property type="match status" value="1"/>
</dbReference>
<dbReference type="Pfam" id="PF00004">
    <property type="entry name" value="AAA"/>
    <property type="match status" value="1"/>
</dbReference>
<evidence type="ECO:0000256" key="9">
    <source>
        <dbReference type="ARBA" id="ARBA00050665"/>
    </source>
</evidence>
<dbReference type="EMBL" id="LVJN01000015">
    <property type="protein sequence ID" value="OSM07176.1"/>
    <property type="molecule type" value="Genomic_DNA"/>
</dbReference>
<evidence type="ECO:0000256" key="12">
    <source>
        <dbReference type="PIRSR" id="PIRSR001174-1"/>
    </source>
</evidence>
<evidence type="ECO:0000256" key="7">
    <source>
        <dbReference type="ARBA" id="ARBA00022840"/>
    </source>
</evidence>
<evidence type="ECO:0000256" key="5">
    <source>
        <dbReference type="ARBA" id="ARBA00022801"/>
    </source>
</evidence>
<protein>
    <recommendedName>
        <fullName evidence="10 11">Lon protease</fullName>
        <ecNumber evidence="10 11">3.4.21.53</ecNumber>
    </recommendedName>
    <alternativeName>
        <fullName evidence="10">ATP-dependent protease La</fullName>
    </alternativeName>
</protein>
<dbReference type="Gene3D" id="2.30.130.40">
    <property type="entry name" value="LON domain-like"/>
    <property type="match status" value="1"/>
</dbReference>
<dbReference type="InterPro" id="IPR020568">
    <property type="entry name" value="Ribosomal_Su5_D2-typ_SF"/>
</dbReference>
<feature type="active site" evidence="10 12">
    <location>
        <position position="728"/>
    </location>
</feature>
<feature type="binding site" evidence="10 13">
    <location>
        <begin position="364"/>
        <end position="371"/>
    </location>
    <ligand>
        <name>ATP</name>
        <dbReference type="ChEBI" id="CHEBI:30616"/>
    </ligand>
</feature>
<dbReference type="PANTHER" id="PTHR43718:SF2">
    <property type="entry name" value="LON PROTEASE HOMOLOG, MITOCHONDRIAL"/>
    <property type="match status" value="1"/>
</dbReference>
<dbReference type="InterPro" id="IPR003959">
    <property type="entry name" value="ATPase_AAA_core"/>
</dbReference>
<evidence type="ECO:0000256" key="4">
    <source>
        <dbReference type="ARBA" id="ARBA00022741"/>
    </source>
</evidence>
<comment type="caution">
    <text evidence="18">The sequence shown here is derived from an EMBL/GenBank/DDBJ whole genome shotgun (WGS) entry which is preliminary data.</text>
</comment>
<dbReference type="EC" id="3.4.21.53" evidence="10 11"/>
<dbReference type="Gene3D" id="1.20.58.1480">
    <property type="match status" value="1"/>
</dbReference>
<dbReference type="PRINTS" id="PR00830">
    <property type="entry name" value="ENDOLAPTASE"/>
</dbReference>
<proteinExistence type="evidence at transcript level"/>
<dbReference type="InterPro" id="IPR046336">
    <property type="entry name" value="Lon_prtase_N_sf"/>
</dbReference>
<dbReference type="HAMAP" id="MF_01973">
    <property type="entry name" value="lon_bact"/>
    <property type="match status" value="1"/>
</dbReference>
<evidence type="ECO:0000256" key="14">
    <source>
        <dbReference type="PROSITE-ProRule" id="PRU01122"/>
    </source>
</evidence>
<dbReference type="NCBIfam" id="TIGR00763">
    <property type="entry name" value="lon"/>
    <property type="match status" value="1"/>
</dbReference>
<dbReference type="GO" id="GO:0016887">
    <property type="term" value="F:ATP hydrolysis activity"/>
    <property type="evidence" value="ECO:0007669"/>
    <property type="project" value="UniProtKB-UniRule"/>
</dbReference>
<dbReference type="InterPro" id="IPR003593">
    <property type="entry name" value="AAA+_ATPase"/>
</dbReference>
<dbReference type="InterPro" id="IPR015947">
    <property type="entry name" value="PUA-like_sf"/>
</dbReference>
<dbReference type="InterPro" id="IPR003111">
    <property type="entry name" value="Lon_prtase_N"/>
</dbReference>
<organism evidence="18 19">
    <name type="scientific">Magnetofaba australis IT-1</name>
    <dbReference type="NCBI Taxonomy" id="1434232"/>
    <lineage>
        <taxon>Bacteria</taxon>
        <taxon>Pseudomonadati</taxon>
        <taxon>Pseudomonadota</taxon>
        <taxon>Magnetococcia</taxon>
        <taxon>Magnetococcales</taxon>
        <taxon>Magnetococcaceae</taxon>
        <taxon>Magnetofaba</taxon>
    </lineage>
</organism>
<name>A0A1Y2K9L6_9PROT</name>
<dbReference type="PROSITE" id="PS01046">
    <property type="entry name" value="LON_SER"/>
    <property type="match status" value="1"/>
</dbReference>
<keyword evidence="3 10" id="KW-0645">Protease</keyword>
<dbReference type="GO" id="GO:0004252">
    <property type="term" value="F:serine-type endopeptidase activity"/>
    <property type="evidence" value="ECO:0007669"/>
    <property type="project" value="UniProtKB-UniRule"/>
</dbReference>
<dbReference type="InterPro" id="IPR054594">
    <property type="entry name" value="Lon_lid"/>
</dbReference>
<dbReference type="Gene3D" id="3.30.230.10">
    <property type="match status" value="1"/>
</dbReference>
<evidence type="ECO:0000256" key="2">
    <source>
        <dbReference type="ARBA" id="ARBA00022490"/>
    </source>
</evidence>
<keyword evidence="5 10" id="KW-0378">Hydrolase</keyword>
<comment type="catalytic activity">
    <reaction evidence="9 10 11 14">
        <text>Hydrolysis of proteins in presence of ATP.</text>
        <dbReference type="EC" id="3.4.21.53"/>
    </reaction>
</comment>
<dbReference type="Pfam" id="PF22667">
    <property type="entry name" value="Lon_lid"/>
    <property type="match status" value="1"/>
</dbReference>
<dbReference type="Pfam" id="PF02190">
    <property type="entry name" value="LON_substr_bdg"/>
    <property type="match status" value="1"/>
</dbReference>
<evidence type="ECO:0000259" key="17">
    <source>
        <dbReference type="PROSITE" id="PS51787"/>
    </source>
</evidence>
<evidence type="ECO:0000256" key="10">
    <source>
        <dbReference type="HAMAP-Rule" id="MF_01973"/>
    </source>
</evidence>
<evidence type="ECO:0000256" key="13">
    <source>
        <dbReference type="PIRSR" id="PIRSR001174-2"/>
    </source>
</evidence>
<dbReference type="CDD" id="cd19500">
    <property type="entry name" value="RecA-like_Lon"/>
    <property type="match status" value="1"/>
</dbReference>
<dbReference type="Gene3D" id="3.40.50.300">
    <property type="entry name" value="P-loop containing nucleotide triphosphate hydrolases"/>
    <property type="match status" value="1"/>
</dbReference>
<comment type="induction">
    <text evidence="10">By heat shock.</text>
</comment>
<keyword evidence="19" id="KW-1185">Reference proteome</keyword>
<keyword evidence="6 10" id="KW-0720">Serine protease</keyword>
<dbReference type="GO" id="GO:0004176">
    <property type="term" value="F:ATP-dependent peptidase activity"/>
    <property type="evidence" value="ECO:0007669"/>
    <property type="project" value="UniProtKB-UniRule"/>
</dbReference>
<dbReference type="InterPro" id="IPR008269">
    <property type="entry name" value="Lon_proteolytic"/>
</dbReference>
<dbReference type="FunFam" id="3.40.50.300:FF:000021">
    <property type="entry name" value="Lon protease homolog"/>
    <property type="match status" value="1"/>
</dbReference>
<comment type="subunit">
    <text evidence="10 11">Homohexamer. Organized in a ring with a central cavity.</text>
</comment>
<dbReference type="InterPro" id="IPR008268">
    <property type="entry name" value="Peptidase_S16_AS"/>
</dbReference>
<dbReference type="STRING" id="1434232.MAIT1_03900"/>
<dbReference type="Gene3D" id="1.20.5.5270">
    <property type="match status" value="1"/>
</dbReference>
<dbReference type="SMART" id="SM00382">
    <property type="entry name" value="AAA"/>
    <property type="match status" value="1"/>
</dbReference>
<dbReference type="InterPro" id="IPR027417">
    <property type="entry name" value="P-loop_NTPase"/>
</dbReference>
<accession>A0A1Y2K9L6</accession>
<evidence type="ECO:0000256" key="11">
    <source>
        <dbReference type="PIRNR" id="PIRNR001174"/>
    </source>
</evidence>
<dbReference type="PANTHER" id="PTHR43718">
    <property type="entry name" value="LON PROTEASE"/>
    <property type="match status" value="1"/>
</dbReference>
<dbReference type="GO" id="GO:0043565">
    <property type="term" value="F:sequence-specific DNA binding"/>
    <property type="evidence" value="ECO:0007669"/>
    <property type="project" value="UniProtKB-UniRule"/>
</dbReference>
<dbReference type="Gene3D" id="1.10.8.60">
    <property type="match status" value="1"/>
</dbReference>
<dbReference type="GO" id="GO:0034605">
    <property type="term" value="P:cellular response to heat"/>
    <property type="evidence" value="ECO:0007669"/>
    <property type="project" value="UniProtKB-UniRule"/>
</dbReference>
<feature type="domain" description="Lon N-terminal" evidence="17">
    <location>
        <begin position="11"/>
        <end position="211"/>
    </location>
</feature>
<feature type="domain" description="Lon proteolytic" evidence="16">
    <location>
        <begin position="598"/>
        <end position="778"/>
    </location>
</feature>
<keyword evidence="8 10" id="KW-0346">Stress response</keyword>
<dbReference type="GO" id="GO:0005737">
    <property type="term" value="C:cytoplasm"/>
    <property type="evidence" value="ECO:0007669"/>
    <property type="project" value="UniProtKB-SubCell"/>
</dbReference>
<evidence type="ECO:0000259" key="16">
    <source>
        <dbReference type="PROSITE" id="PS51786"/>
    </source>
</evidence>
<dbReference type="FunFam" id="1.20.5.5270:FF:000001">
    <property type="entry name" value="Lon protease homolog, mitochondrial"/>
    <property type="match status" value="1"/>
</dbReference>
<evidence type="ECO:0000256" key="1">
    <source>
        <dbReference type="ARBA" id="ARBA00004496"/>
    </source>
</evidence>
<dbReference type="AlphaFoldDB" id="A0A1Y2K9L6"/>
<dbReference type="SUPFAM" id="SSF52540">
    <property type="entry name" value="P-loop containing nucleoside triphosphate hydrolases"/>
    <property type="match status" value="1"/>
</dbReference>
<keyword evidence="2 10" id="KW-0963">Cytoplasm</keyword>
<dbReference type="InterPro" id="IPR004815">
    <property type="entry name" value="Lon_bac/euk-typ"/>
</dbReference>
<sequence>MRIDDALPMEMVIYPLGGRPFFPGMLTPIQVEGSPYYDTIKMAMDSPGRLFGIIMSHAEDGREVFDADKLYTVGATARILEAAEDEEHKSIKLLAEGISRFEIREVVSAGPPIIAAVTHHNNPVEMIEPDDLKPYTMAVINTLKELLKYDSLYQEQVKMFLSRHNFSEPDKLADFVASMTSSNREELQDVLETLPIMPRLEKVLALLKKELEMVKVQNKISKQVEEGITEHQRQFFLREQLKQIQKELGITKDDRTAEVDGFRERLEQLTLSKEAEERINEELDKLSMLEPGSSEYGVTRNYVDWLTGLPWGVHSNDKLDIKRARKILNQDHDGLEDVKERILEFLAVGKLKGEIGGSIILLVGPPGVGKTSIGRSVARAVGREFYRFSVGGMRDEAEIKGHRRTYVGAMPGKFVQAIRHTKYCNPIIMLDEVDKIGASYHGDPASALLEVLDPEQNTEFLDHYLDVRFDLSKVLFICTANQLDTIPRPLLDRMEIIRLSGYIAAEKVKIARNHLLPKQLEKNGLTKDDLRISNGAFRAIVEGYAREAGVRRLEQKIGAIARKTAVKILDDAQRPIKVGHGDLEDFLGKPDFRDEKPMKGVGIVTGLAWTSLGGATLDVEAARVSDDKGGMIVTGQLGDVMKESARIAFSYAQSQCAKLGGDCNRLGGTLHLHVPEGATPKDGPSAGITLTTALLSLARNQPIPRRLAMTGEITLTGQVLAVGGIREKVIAARRVGIRELILPEACRKDYEEVPDHITEGITAHFVRRYPEVAKLVFG</sequence>
<comment type="similarity">
    <text evidence="10 11 14 15">Belongs to the peptidase S16 family.</text>
</comment>
<evidence type="ECO:0000256" key="3">
    <source>
        <dbReference type="ARBA" id="ARBA00022670"/>
    </source>
</evidence>
<evidence type="ECO:0000313" key="18">
    <source>
        <dbReference type="EMBL" id="OSM07176.1"/>
    </source>
</evidence>
<dbReference type="Proteomes" id="UP000194003">
    <property type="component" value="Unassembled WGS sequence"/>
</dbReference>
<dbReference type="InterPro" id="IPR027543">
    <property type="entry name" value="Lon_bac"/>
</dbReference>
<evidence type="ECO:0000313" key="19">
    <source>
        <dbReference type="Proteomes" id="UP000194003"/>
    </source>
</evidence>
<dbReference type="SMART" id="SM00464">
    <property type="entry name" value="LON"/>
    <property type="match status" value="1"/>
</dbReference>
<dbReference type="SUPFAM" id="SSF54211">
    <property type="entry name" value="Ribosomal protein S5 domain 2-like"/>
    <property type="match status" value="1"/>
</dbReference>
<evidence type="ECO:0000256" key="6">
    <source>
        <dbReference type="ARBA" id="ARBA00022825"/>
    </source>
</evidence>
<comment type="function">
    <text evidence="10">ATP-dependent serine protease that mediates the selective degradation of mutant and abnormal proteins as well as certain short-lived regulatory proteins. Required for cellular homeostasis and for survival from DNA damage and developmental changes induced by stress. Degrades polypeptides processively to yield small peptide fragments that are 5 to 10 amino acids long. Binds to DNA in a double-stranded, site-specific manner.</text>
</comment>
<comment type="subcellular location">
    <subcellularLocation>
        <location evidence="1 10 11">Cytoplasm</location>
    </subcellularLocation>
</comment>
<gene>
    <name evidence="10" type="primary">lon</name>
    <name evidence="18" type="ORF">MAIT1_03900</name>
</gene>
<dbReference type="PROSITE" id="PS51786">
    <property type="entry name" value="LON_PROTEOLYTIC"/>
    <property type="match status" value="1"/>
</dbReference>
<reference evidence="18 19" key="1">
    <citation type="journal article" date="2016" name="BMC Genomics">
        <title>Combined genomic and structural analyses of a cultured magnetotactic bacterium reveals its niche adaptation to a dynamic environment.</title>
        <authorList>
            <person name="Araujo A.C."/>
            <person name="Morillo V."/>
            <person name="Cypriano J."/>
            <person name="Teixeira L.C."/>
            <person name="Leao P."/>
            <person name="Lyra S."/>
            <person name="Almeida L.G."/>
            <person name="Bazylinski D.A."/>
            <person name="Vasconcellos A.T."/>
            <person name="Abreu F."/>
            <person name="Lins U."/>
        </authorList>
    </citation>
    <scope>NUCLEOTIDE SEQUENCE [LARGE SCALE GENOMIC DNA]</scope>
    <source>
        <strain evidence="18 19">IT-1</strain>
    </source>
</reference>
<dbReference type="GO" id="GO:0006515">
    <property type="term" value="P:protein quality control for misfolded or incompletely synthesized proteins"/>
    <property type="evidence" value="ECO:0007669"/>
    <property type="project" value="UniProtKB-UniRule"/>
</dbReference>
<keyword evidence="7 10" id="KW-0067">ATP-binding</keyword>
<dbReference type="SUPFAM" id="SSF88697">
    <property type="entry name" value="PUA domain-like"/>
    <property type="match status" value="1"/>
</dbReference>
<evidence type="ECO:0000256" key="8">
    <source>
        <dbReference type="ARBA" id="ARBA00023016"/>
    </source>
</evidence>